<dbReference type="EMBL" id="JBHSFE010000005">
    <property type="protein sequence ID" value="MFC4607096.1"/>
    <property type="molecule type" value="Genomic_DNA"/>
</dbReference>
<keyword evidence="2" id="KW-0489">Methyltransferase</keyword>
<protein>
    <submittedName>
        <fullName evidence="2">Class I SAM-dependent methyltransferase</fullName>
        <ecNumber evidence="2">2.1.-.-</ecNumber>
    </submittedName>
</protein>
<dbReference type="GO" id="GO:0008168">
    <property type="term" value="F:methyltransferase activity"/>
    <property type="evidence" value="ECO:0007669"/>
    <property type="project" value="UniProtKB-KW"/>
</dbReference>
<reference evidence="3" key="1">
    <citation type="journal article" date="2019" name="Int. J. Syst. Evol. Microbiol.">
        <title>The Global Catalogue of Microorganisms (GCM) 10K type strain sequencing project: providing services to taxonomists for standard genome sequencing and annotation.</title>
        <authorList>
            <consortium name="The Broad Institute Genomics Platform"/>
            <consortium name="The Broad Institute Genome Sequencing Center for Infectious Disease"/>
            <person name="Wu L."/>
            <person name="Ma J."/>
        </authorList>
    </citation>
    <scope>NUCLEOTIDE SEQUENCE [LARGE SCALE GENOMIC DNA]</scope>
    <source>
        <strain evidence="3">CGMCC 4.7139</strain>
    </source>
</reference>
<comment type="caution">
    <text evidence="2">The sequence shown here is derived from an EMBL/GenBank/DDBJ whole genome shotgun (WGS) entry which is preliminary data.</text>
</comment>
<evidence type="ECO:0000259" key="1">
    <source>
        <dbReference type="Pfam" id="PF13649"/>
    </source>
</evidence>
<dbReference type="EC" id="2.1.-.-" evidence="2"/>
<dbReference type="GO" id="GO:0032259">
    <property type="term" value="P:methylation"/>
    <property type="evidence" value="ECO:0007669"/>
    <property type="project" value="UniProtKB-KW"/>
</dbReference>
<accession>A0ABV9G2N0</accession>
<dbReference type="Pfam" id="PF13649">
    <property type="entry name" value="Methyltransf_25"/>
    <property type="match status" value="1"/>
</dbReference>
<organism evidence="2 3">
    <name type="scientific">Streptomyces maoxianensis</name>
    <dbReference type="NCBI Taxonomy" id="1459942"/>
    <lineage>
        <taxon>Bacteria</taxon>
        <taxon>Bacillati</taxon>
        <taxon>Actinomycetota</taxon>
        <taxon>Actinomycetes</taxon>
        <taxon>Kitasatosporales</taxon>
        <taxon>Streptomycetaceae</taxon>
        <taxon>Streptomyces</taxon>
    </lineage>
</organism>
<dbReference type="Proteomes" id="UP001595993">
    <property type="component" value="Unassembled WGS sequence"/>
</dbReference>
<name>A0ABV9G2N0_9ACTN</name>
<evidence type="ECO:0000313" key="2">
    <source>
        <dbReference type="EMBL" id="MFC4607096.1"/>
    </source>
</evidence>
<dbReference type="InterPro" id="IPR029063">
    <property type="entry name" value="SAM-dependent_MTases_sf"/>
</dbReference>
<dbReference type="RefSeq" id="WP_381191841.1">
    <property type="nucleotide sequence ID" value="NZ_JBHSFE010000005.1"/>
</dbReference>
<sequence length="278" mass="29410">MSTTDAPRYAPEWLELREGADAAARASGLLDPLHGYLRRGDAGLVIRDLGCGTGSMGRWLAPRLNGPQHWILHDHDPALLELAAVRMPRTAADGSRVTVAVERGDIGRLTAEDLAGTSLLTASALLDVLTRDEVDTLAKACAAAGCPALLALSVVGRVKLTPAEPLDAELAAAFNAHQRGAGMLGPDAVTVACEVFARRGMSVRAHPSPWRLGPDESALTAQWLRGWVGAACEQRPALAQRAEAYLRRRLAACEAGELRAVVHHSDLLALPRPAGGTR</sequence>
<proteinExistence type="predicted"/>
<keyword evidence="3" id="KW-1185">Reference proteome</keyword>
<evidence type="ECO:0000313" key="3">
    <source>
        <dbReference type="Proteomes" id="UP001595993"/>
    </source>
</evidence>
<dbReference type="SUPFAM" id="SSF53335">
    <property type="entry name" value="S-adenosyl-L-methionine-dependent methyltransferases"/>
    <property type="match status" value="1"/>
</dbReference>
<dbReference type="InterPro" id="IPR041698">
    <property type="entry name" value="Methyltransf_25"/>
</dbReference>
<gene>
    <name evidence="2" type="ORF">ACFO9E_04570</name>
</gene>
<dbReference type="Gene3D" id="3.40.50.150">
    <property type="entry name" value="Vaccinia Virus protein VP39"/>
    <property type="match status" value="1"/>
</dbReference>
<feature type="domain" description="Methyltransferase" evidence="1">
    <location>
        <begin position="48"/>
        <end position="142"/>
    </location>
</feature>
<keyword evidence="2" id="KW-0808">Transferase</keyword>